<dbReference type="InterPro" id="IPR019812">
    <property type="entry name" value="Hydgase_assmbl_chp_CS"/>
</dbReference>
<reference evidence="2" key="1">
    <citation type="journal article" date="2014" name="Front. Microbiol.">
        <title>High frequency of phylogenetically diverse reductive dehalogenase-homologous genes in deep subseafloor sedimentary metagenomes.</title>
        <authorList>
            <person name="Kawai M."/>
            <person name="Futagami T."/>
            <person name="Toyoda A."/>
            <person name="Takaki Y."/>
            <person name="Nishi S."/>
            <person name="Hori S."/>
            <person name="Arai W."/>
            <person name="Tsubouchi T."/>
            <person name="Morono Y."/>
            <person name="Uchiyama I."/>
            <person name="Ito T."/>
            <person name="Fujiyama A."/>
            <person name="Inagaki F."/>
            <person name="Takami H."/>
        </authorList>
    </citation>
    <scope>NUCLEOTIDE SEQUENCE</scope>
    <source>
        <strain evidence="2">Expedition CK06-06</strain>
    </source>
</reference>
<proteinExistence type="inferred from homology"/>
<protein>
    <recommendedName>
        <fullName evidence="3">Hydrogenase assembly chaperone hypC/hupF</fullName>
    </recommendedName>
</protein>
<sequence length="72" mass="7730">MCLAIPARVIKIEEGLGLVELGGVVREASFMLLPDAQVGDYVLLHAGYALQKMDEAEAEETLRLLAEMAEAG</sequence>
<dbReference type="PROSITE" id="PS01097">
    <property type="entry name" value="HUPF_HYPC"/>
    <property type="match status" value="1"/>
</dbReference>
<dbReference type="PANTHER" id="PTHR35177">
    <property type="entry name" value="HYDROGENASE MATURATION FACTOR HYBG"/>
    <property type="match status" value="1"/>
</dbReference>
<organism evidence="2">
    <name type="scientific">marine sediment metagenome</name>
    <dbReference type="NCBI Taxonomy" id="412755"/>
    <lineage>
        <taxon>unclassified sequences</taxon>
        <taxon>metagenomes</taxon>
        <taxon>ecological metagenomes</taxon>
    </lineage>
</organism>
<evidence type="ECO:0000256" key="1">
    <source>
        <dbReference type="ARBA" id="ARBA00006018"/>
    </source>
</evidence>
<dbReference type="GO" id="GO:0005506">
    <property type="term" value="F:iron ion binding"/>
    <property type="evidence" value="ECO:0007669"/>
    <property type="project" value="TreeGrafter"/>
</dbReference>
<gene>
    <name evidence="2" type="ORF">S01H1_67744</name>
</gene>
<dbReference type="Pfam" id="PF01455">
    <property type="entry name" value="HupF_HypC"/>
    <property type="match status" value="1"/>
</dbReference>
<dbReference type="PANTHER" id="PTHR35177:SF2">
    <property type="entry name" value="HYDROGENASE MATURATION FACTOR HYBG"/>
    <property type="match status" value="1"/>
</dbReference>
<feature type="non-terminal residue" evidence="2">
    <location>
        <position position="72"/>
    </location>
</feature>
<evidence type="ECO:0000313" key="2">
    <source>
        <dbReference type="EMBL" id="GAG40598.1"/>
    </source>
</evidence>
<dbReference type="NCBIfam" id="TIGR00074">
    <property type="entry name" value="hypC_hupF"/>
    <property type="match status" value="1"/>
</dbReference>
<dbReference type="GO" id="GO:0051604">
    <property type="term" value="P:protein maturation"/>
    <property type="evidence" value="ECO:0007669"/>
    <property type="project" value="TreeGrafter"/>
</dbReference>
<comment type="similarity">
    <text evidence="1">Belongs to the HupF/HypC family.</text>
</comment>
<dbReference type="InterPro" id="IPR001109">
    <property type="entry name" value="Hydrogenase_HupF/HypC"/>
</dbReference>
<comment type="caution">
    <text evidence="2">The sequence shown here is derived from an EMBL/GenBank/DDBJ whole genome shotgun (WGS) entry which is preliminary data.</text>
</comment>
<dbReference type="Gene3D" id="2.30.30.140">
    <property type="match status" value="1"/>
</dbReference>
<dbReference type="SUPFAM" id="SSF159127">
    <property type="entry name" value="HupF/HypC-like"/>
    <property type="match status" value="1"/>
</dbReference>
<dbReference type="PRINTS" id="PR00445">
    <property type="entry name" value="HUPFHYPC"/>
</dbReference>
<evidence type="ECO:0008006" key="3">
    <source>
        <dbReference type="Google" id="ProtNLM"/>
    </source>
</evidence>
<name>X0XVK6_9ZZZZ</name>
<dbReference type="FunFam" id="2.30.30.140:FF:000022">
    <property type="entry name" value="Hydrogenase assembly chaperone HybG"/>
    <property type="match status" value="1"/>
</dbReference>
<dbReference type="GO" id="GO:1902670">
    <property type="term" value="F:carbon dioxide binding"/>
    <property type="evidence" value="ECO:0007669"/>
    <property type="project" value="TreeGrafter"/>
</dbReference>
<dbReference type="AlphaFoldDB" id="X0XVK6"/>
<dbReference type="EMBL" id="BARS01044886">
    <property type="protein sequence ID" value="GAG40598.1"/>
    <property type="molecule type" value="Genomic_DNA"/>
</dbReference>
<accession>X0XVK6</accession>